<protein>
    <submittedName>
        <fullName evidence="6">Transcriptional regulator, LysR family</fullName>
    </submittedName>
</protein>
<dbReference type="AlphaFoldDB" id="A0A285TK34"/>
<dbReference type="OrthoDB" id="9813056at2"/>
<dbReference type="GO" id="GO:0003700">
    <property type="term" value="F:DNA-binding transcription factor activity"/>
    <property type="evidence" value="ECO:0007669"/>
    <property type="project" value="InterPro"/>
</dbReference>
<dbReference type="InterPro" id="IPR058163">
    <property type="entry name" value="LysR-type_TF_proteobact-type"/>
</dbReference>
<evidence type="ECO:0000256" key="3">
    <source>
        <dbReference type="ARBA" id="ARBA00023125"/>
    </source>
</evidence>
<keyword evidence="4" id="KW-0804">Transcription</keyword>
<dbReference type="SUPFAM" id="SSF46785">
    <property type="entry name" value="Winged helix' DNA-binding domain"/>
    <property type="match status" value="1"/>
</dbReference>
<dbReference type="PRINTS" id="PR00039">
    <property type="entry name" value="HTHLYSR"/>
</dbReference>
<evidence type="ECO:0000256" key="4">
    <source>
        <dbReference type="ARBA" id="ARBA00023163"/>
    </source>
</evidence>
<evidence type="ECO:0000313" key="7">
    <source>
        <dbReference type="Proteomes" id="UP000219331"/>
    </source>
</evidence>
<dbReference type="GO" id="GO:0003677">
    <property type="term" value="F:DNA binding"/>
    <property type="evidence" value="ECO:0007669"/>
    <property type="project" value="UniProtKB-KW"/>
</dbReference>
<dbReference type="Pfam" id="PF03466">
    <property type="entry name" value="LysR_substrate"/>
    <property type="match status" value="1"/>
</dbReference>
<dbReference type="InterPro" id="IPR036388">
    <property type="entry name" value="WH-like_DNA-bd_sf"/>
</dbReference>
<dbReference type="SUPFAM" id="SSF53850">
    <property type="entry name" value="Periplasmic binding protein-like II"/>
    <property type="match status" value="1"/>
</dbReference>
<gene>
    <name evidence="6" type="ORF">SAMN05421512_11295</name>
</gene>
<dbReference type="Pfam" id="PF00126">
    <property type="entry name" value="HTH_1"/>
    <property type="match status" value="1"/>
</dbReference>
<dbReference type="RefSeq" id="WP_097176128.1">
    <property type="nucleotide sequence ID" value="NZ_OBML01000012.1"/>
</dbReference>
<evidence type="ECO:0000313" key="6">
    <source>
        <dbReference type="EMBL" id="SOC22555.1"/>
    </source>
</evidence>
<dbReference type="InterPro" id="IPR036390">
    <property type="entry name" value="WH_DNA-bd_sf"/>
</dbReference>
<keyword evidence="3" id="KW-0238">DNA-binding</keyword>
<accession>A0A285TK34</accession>
<keyword evidence="7" id="KW-1185">Reference proteome</keyword>
<dbReference type="FunFam" id="1.10.10.10:FF:000001">
    <property type="entry name" value="LysR family transcriptional regulator"/>
    <property type="match status" value="1"/>
</dbReference>
<dbReference type="PROSITE" id="PS50931">
    <property type="entry name" value="HTH_LYSR"/>
    <property type="match status" value="1"/>
</dbReference>
<organism evidence="6 7">
    <name type="scientific">Stappia indica</name>
    <dbReference type="NCBI Taxonomy" id="538381"/>
    <lineage>
        <taxon>Bacteria</taxon>
        <taxon>Pseudomonadati</taxon>
        <taxon>Pseudomonadota</taxon>
        <taxon>Alphaproteobacteria</taxon>
        <taxon>Hyphomicrobiales</taxon>
        <taxon>Stappiaceae</taxon>
        <taxon>Stappia</taxon>
    </lineage>
</organism>
<evidence type="ECO:0000259" key="5">
    <source>
        <dbReference type="PROSITE" id="PS50931"/>
    </source>
</evidence>
<dbReference type="InterPro" id="IPR005119">
    <property type="entry name" value="LysR_subst-bd"/>
</dbReference>
<reference evidence="6 7" key="1">
    <citation type="submission" date="2017-08" db="EMBL/GenBank/DDBJ databases">
        <authorList>
            <person name="de Groot N.N."/>
        </authorList>
    </citation>
    <scope>NUCLEOTIDE SEQUENCE [LARGE SCALE GENOMIC DNA]</scope>
    <source>
        <strain evidence="6 7">USBA 352</strain>
    </source>
</reference>
<feature type="domain" description="HTH lysR-type" evidence="5">
    <location>
        <begin position="9"/>
        <end position="61"/>
    </location>
</feature>
<evidence type="ECO:0000256" key="2">
    <source>
        <dbReference type="ARBA" id="ARBA00023015"/>
    </source>
</evidence>
<evidence type="ECO:0000256" key="1">
    <source>
        <dbReference type="ARBA" id="ARBA00009437"/>
    </source>
</evidence>
<proteinExistence type="inferred from homology"/>
<dbReference type="InterPro" id="IPR000847">
    <property type="entry name" value="LysR_HTH_N"/>
</dbReference>
<dbReference type="Gene3D" id="3.40.190.290">
    <property type="match status" value="1"/>
</dbReference>
<sequence length="304" mass="33575">MKDNRLLEMRVFRAVVEAGGFRHAADMLRVSQPFVSQSVSGLEKRLGVKLLHRSTRGHRLTDEGQTYFEACVRAIDTVEAAEGEVSSATRAAAGELRVSAPIAFGTDQIVPRIPDFLKRHPGLTLALSLTDRFANLIEENIDVAVRMGRLEDSSLMSRKLCDLQRVVVAAPAYLAAHGPIAHPRDLAGANCLMWEGRRGHLNRWPFHVDGAVETVAVEGDFRSANGLSLVQICLAGHGVMRMAEHLANPAIARGDLVPLLSEYQVRDDTAFHAVYLPERQLLPRARLFIDYLVETFRVPPWSAA</sequence>
<keyword evidence="2" id="KW-0805">Transcription regulation</keyword>
<dbReference type="Gene3D" id="1.10.10.10">
    <property type="entry name" value="Winged helix-like DNA-binding domain superfamily/Winged helix DNA-binding domain"/>
    <property type="match status" value="1"/>
</dbReference>
<dbReference type="CDD" id="cd08422">
    <property type="entry name" value="PBP2_CrgA_like"/>
    <property type="match status" value="1"/>
</dbReference>
<dbReference type="PANTHER" id="PTHR30537">
    <property type="entry name" value="HTH-TYPE TRANSCRIPTIONAL REGULATOR"/>
    <property type="match status" value="1"/>
</dbReference>
<dbReference type="EMBL" id="OBML01000012">
    <property type="protein sequence ID" value="SOC22555.1"/>
    <property type="molecule type" value="Genomic_DNA"/>
</dbReference>
<name>A0A285TK34_9HYPH</name>
<dbReference type="Proteomes" id="UP000219331">
    <property type="component" value="Unassembled WGS sequence"/>
</dbReference>
<comment type="similarity">
    <text evidence="1">Belongs to the LysR transcriptional regulatory family.</text>
</comment>
<dbReference type="STRING" id="538381.GCA_001696535_00832"/>
<dbReference type="PANTHER" id="PTHR30537:SF5">
    <property type="entry name" value="HTH-TYPE TRANSCRIPTIONAL ACTIVATOR TTDR-RELATED"/>
    <property type="match status" value="1"/>
</dbReference>